<organism evidence="1 2">
    <name type="scientific">Candidatus Nomurabacteria bacterium RIFCSPHIGHO2_12_FULL_37_29</name>
    <dbReference type="NCBI Taxonomy" id="1801759"/>
    <lineage>
        <taxon>Bacteria</taxon>
        <taxon>Candidatus Nomuraibacteriota</taxon>
    </lineage>
</organism>
<dbReference type="EMBL" id="MFUJ01000039">
    <property type="protein sequence ID" value="OGI78677.1"/>
    <property type="molecule type" value="Genomic_DNA"/>
</dbReference>
<reference evidence="1 2" key="1">
    <citation type="journal article" date="2016" name="Nat. Commun.">
        <title>Thousands of microbial genomes shed light on interconnected biogeochemical processes in an aquifer system.</title>
        <authorList>
            <person name="Anantharaman K."/>
            <person name="Brown C.T."/>
            <person name="Hug L.A."/>
            <person name="Sharon I."/>
            <person name="Castelle C.J."/>
            <person name="Probst A.J."/>
            <person name="Thomas B.C."/>
            <person name="Singh A."/>
            <person name="Wilkins M.J."/>
            <person name="Karaoz U."/>
            <person name="Brodie E.L."/>
            <person name="Williams K.H."/>
            <person name="Hubbard S.S."/>
            <person name="Banfield J.F."/>
        </authorList>
    </citation>
    <scope>NUCLEOTIDE SEQUENCE [LARGE SCALE GENOMIC DNA]</scope>
</reference>
<protein>
    <submittedName>
        <fullName evidence="1">Uncharacterized protein</fullName>
    </submittedName>
</protein>
<dbReference type="Gene3D" id="3.40.50.150">
    <property type="entry name" value="Vaccinia Virus protein VP39"/>
    <property type="match status" value="1"/>
</dbReference>
<dbReference type="Proteomes" id="UP000177052">
    <property type="component" value="Unassembled WGS sequence"/>
</dbReference>
<dbReference type="SUPFAM" id="SSF53335">
    <property type="entry name" value="S-adenosyl-L-methionine-dependent methyltransferases"/>
    <property type="match status" value="1"/>
</dbReference>
<dbReference type="InterPro" id="IPR029063">
    <property type="entry name" value="SAM-dependent_MTases_sf"/>
</dbReference>
<evidence type="ECO:0000313" key="1">
    <source>
        <dbReference type="EMBL" id="OGI78677.1"/>
    </source>
</evidence>
<accession>A0A1F6W9T3</accession>
<sequence length="101" mass="11434">MRELPQNFPREVRKRPHSFTDVLQDHIDKDSADAYYEHVKNILKEQSVEIKNLKVLEIGSGNGIFLDFLRKKGVNAVGLNVRPRGGAWITSSGCSHRTDTS</sequence>
<dbReference type="AlphaFoldDB" id="A0A1F6W9T3"/>
<name>A0A1F6W9T3_9BACT</name>
<evidence type="ECO:0000313" key="2">
    <source>
        <dbReference type="Proteomes" id="UP000177052"/>
    </source>
</evidence>
<comment type="caution">
    <text evidence="1">The sequence shown here is derived from an EMBL/GenBank/DDBJ whole genome shotgun (WGS) entry which is preliminary data.</text>
</comment>
<gene>
    <name evidence="1" type="ORF">A3F19_01810</name>
</gene>
<proteinExistence type="predicted"/>